<evidence type="ECO:0000313" key="3">
    <source>
        <dbReference type="Proteomes" id="UP000588586"/>
    </source>
</evidence>
<feature type="domain" description="SAF" evidence="1">
    <location>
        <begin position="54"/>
        <end position="116"/>
    </location>
</feature>
<protein>
    <recommendedName>
        <fullName evidence="1">SAF domain-containing protein</fullName>
    </recommendedName>
</protein>
<dbReference type="EMBL" id="JABEPQ010000002">
    <property type="protein sequence ID" value="NNM46746.1"/>
    <property type="molecule type" value="Genomic_DNA"/>
</dbReference>
<dbReference type="Proteomes" id="UP000588586">
    <property type="component" value="Unassembled WGS sequence"/>
</dbReference>
<accession>A0A849HAJ7</accession>
<dbReference type="Pfam" id="PF08666">
    <property type="entry name" value="SAF"/>
    <property type="match status" value="1"/>
</dbReference>
<dbReference type="InterPro" id="IPR013974">
    <property type="entry name" value="SAF"/>
</dbReference>
<dbReference type="RefSeq" id="WP_240978010.1">
    <property type="nucleotide sequence ID" value="NZ_JABEPQ010000002.1"/>
</dbReference>
<evidence type="ECO:0000313" key="2">
    <source>
        <dbReference type="EMBL" id="NNM46746.1"/>
    </source>
</evidence>
<organism evidence="2 3">
    <name type="scientific">Knoellia koreensis</name>
    <dbReference type="NCBI Taxonomy" id="2730921"/>
    <lineage>
        <taxon>Bacteria</taxon>
        <taxon>Bacillati</taxon>
        <taxon>Actinomycetota</taxon>
        <taxon>Actinomycetes</taxon>
        <taxon>Micrococcales</taxon>
        <taxon>Intrasporangiaceae</taxon>
        <taxon>Knoellia</taxon>
    </lineage>
</organism>
<evidence type="ECO:0000259" key="1">
    <source>
        <dbReference type="SMART" id="SM00858"/>
    </source>
</evidence>
<dbReference type="AlphaFoldDB" id="A0A849HAJ7"/>
<proteinExistence type="predicted"/>
<dbReference type="CDD" id="cd11614">
    <property type="entry name" value="SAF_CpaB_FlgA_like"/>
    <property type="match status" value="1"/>
</dbReference>
<name>A0A849HAJ7_9MICO</name>
<keyword evidence="3" id="KW-1185">Reference proteome</keyword>
<gene>
    <name evidence="2" type="ORF">HJG52_12100</name>
</gene>
<dbReference type="SMART" id="SM00858">
    <property type="entry name" value="SAF"/>
    <property type="match status" value="1"/>
</dbReference>
<comment type="caution">
    <text evidence="2">The sequence shown here is derived from an EMBL/GenBank/DDBJ whole genome shotgun (WGS) entry which is preliminary data.</text>
</comment>
<sequence length="228" mass="23300">MVGMARRLVAALGASGRRADWRRHVLRRLLAAGCAVVAVLAGLAVVRQPADPTVPVLVAARAIPAGAPVEPQAVRVVRWPARLVPEGAVRGPGEVLGRVVVSPVARGETLTASRFSTRSLLAGRPTDQVAVHVSVADEGAVAMVSAGDRVDLVGAGTVVARDVEVLRVDRPVRTDFGAVIEGQGSSSGYAAGGPGLVVAADPRAAEAIAGAPVDATGRPDLRVLLRPR</sequence>
<reference evidence="2 3" key="1">
    <citation type="submission" date="2020-04" db="EMBL/GenBank/DDBJ databases">
        <title>Knoellia sp. isolate from air conditioner.</title>
        <authorList>
            <person name="Chea S."/>
            <person name="Kim D.-U."/>
        </authorList>
    </citation>
    <scope>NUCLEOTIDE SEQUENCE [LARGE SCALE GENOMIC DNA]</scope>
    <source>
        <strain evidence="2 3">DB2414S</strain>
    </source>
</reference>